<evidence type="ECO:0000313" key="2">
    <source>
        <dbReference type="Proteomes" id="UP000663879"/>
    </source>
</evidence>
<evidence type="ECO:0000313" key="1">
    <source>
        <dbReference type="EMBL" id="CAF0822304.1"/>
    </source>
</evidence>
<dbReference type="Proteomes" id="UP000663879">
    <property type="component" value="Unassembled WGS sequence"/>
</dbReference>
<protein>
    <recommendedName>
        <fullName evidence="3">Reverse transcriptase domain-containing protein</fullName>
    </recommendedName>
</protein>
<dbReference type="AlphaFoldDB" id="A0A813U2G5"/>
<reference evidence="1" key="1">
    <citation type="submission" date="2021-02" db="EMBL/GenBank/DDBJ databases">
        <authorList>
            <person name="Nowell W R."/>
        </authorList>
    </citation>
    <scope>NUCLEOTIDE SEQUENCE</scope>
    <source>
        <strain evidence="1">Ploen Becks lab</strain>
    </source>
</reference>
<dbReference type="PANTHER" id="PTHR33395:SF22">
    <property type="entry name" value="REVERSE TRANSCRIPTASE DOMAIN-CONTAINING PROTEIN"/>
    <property type="match status" value="1"/>
</dbReference>
<gene>
    <name evidence="1" type="ORF">OXX778_LOCUS7532</name>
</gene>
<dbReference type="OrthoDB" id="425681at2759"/>
<organism evidence="1 2">
    <name type="scientific">Brachionus calyciflorus</name>
    <dbReference type="NCBI Taxonomy" id="104777"/>
    <lineage>
        <taxon>Eukaryota</taxon>
        <taxon>Metazoa</taxon>
        <taxon>Spiralia</taxon>
        <taxon>Gnathifera</taxon>
        <taxon>Rotifera</taxon>
        <taxon>Eurotatoria</taxon>
        <taxon>Monogononta</taxon>
        <taxon>Pseudotrocha</taxon>
        <taxon>Ploima</taxon>
        <taxon>Brachionidae</taxon>
        <taxon>Brachionus</taxon>
    </lineage>
</organism>
<name>A0A813U2G5_9BILA</name>
<comment type="caution">
    <text evidence="1">The sequence shown here is derived from an EMBL/GenBank/DDBJ whole genome shotgun (WGS) entry which is preliminary data.</text>
</comment>
<sequence>MFNGFFTSITSSSELSSDEAKIFMEQELNINPFIVKPDFKFSFTTTSEIDELISTIPSSSAPGINGIQTKIFKSSSKVFKTGIAYLFNYSILTNSIPNEWKTAVVTPFFKNKGSNGDINNYRGISILPPIAKIFEKLLHKQILGFLYRNNID</sequence>
<keyword evidence="2" id="KW-1185">Reference proteome</keyword>
<dbReference type="EMBL" id="CAJNOC010000966">
    <property type="protein sequence ID" value="CAF0822304.1"/>
    <property type="molecule type" value="Genomic_DNA"/>
</dbReference>
<evidence type="ECO:0008006" key="3">
    <source>
        <dbReference type="Google" id="ProtNLM"/>
    </source>
</evidence>
<dbReference type="PANTHER" id="PTHR33395">
    <property type="entry name" value="TRANSCRIPTASE, PUTATIVE-RELATED-RELATED"/>
    <property type="match status" value="1"/>
</dbReference>
<accession>A0A813U2G5</accession>
<proteinExistence type="predicted"/>